<sequence length="1618" mass="175310">MTIPSHSSSRQKATVHAAATDDATYSIYASSANKDPGDNIRVLSAGSSTDKFVESLNLDKVITLSSEPDPTAKFDASDPTLQWFKIIDDDAAASLTLGEEDIESFEFKFSDPWPLVFSSASDVLLFTFGSSALLSGDASGSRIEPPGIDAAGSTLTCGLDFTQMEDIEDVRVKDVFKNASQGDMTQYIATAVLILPVFLRTPDEKAPPRRNALWFVPSDAMRVETRLQFQLPQFKALQDLFSPSLGGLMIDSADLVYKSKVLLEADNPLVSGEVAFSIECSLGSGDDTVSMLAGVLFTPSTIDFTYTFVTPNPIAGILKWLSSLSGDSSVESDVDNLLNKEEGGVKVFPDATLRRLHITLDTTEDKEDPKLDSFSFDVEVTANFGKSQDGKSPIFLITYKWDRASGTVGTLAGDLWNTFEDFDDWDLTPSGEHWNILTPVTPSPATSVNIAALIPGQTVYNIPDTLPSDITVASIVLSQESFALKCVAAAIPPSRGSAPQPYLGELGIATSFTWGKSSTFTLDAAIAVIIDPSEGSDVDTSATFIGSLSYDSSDQSWVLRAAIESLYAAVIAEFFVDDAKGHVGPLISSIAISTLSIEYSYEKPSNTASTTVGSRFAMSGDLVIAGLRLNLNFTHEPSGFQFSATLNPEDKEAKIGDILADILGVGFDIPDFVHNTLLVAENKDAFRIDIQKKTTSYDKADIESFQFLAQLRISLLQILFSQIHSTKWGPRDPSKRLFKAAINGFGEMELVIPLVGYLTQPLDELYFLFVQDPKPPRAPGQLTGLTREDVALFNSGLKDEELLVADKIKPDRATAADMLVPSGCHFAVIIRDGKGGRFCLLSYGFMKPQATSYRALESAEKKGRRRTEDEMDDGGPSAQAPFKKTAGPLAISNVSLKYKDKTLSIVFDATFQLGPIGFTLLDFTVNSHFVTMDQLPGISVGINGLAASFDRSPLTIAGIIVHGNDGDMDYYAGGLIVGFRPWQFQAAGFYGVVLLKDNKGEFQSVFVFAKLNGPLMTLAFAEISGICGGFGYNSSVRLPAIDQVSEFPFINSGRLSGNGNAQEVLVDLIDPSAGGWFAPLDSTYWGAFGMKLSAFRMLSIDAVVAVQFGNSVKLGIFAVATCNIPSARSRLKLAHAELGIAAVLDFDYGFFKIEAQLSPRSYILSPNCQLTGGFALCYWFDAPLADKARVGDFVFTLGGYHQAFRVPVGYPNPPRLGISWNLGGGLSISGEAYFAITTKACMAGGRLRAAFKAGPLSAWFDAFANFLINYRPFHFDMSAGVSVGVGFSISFWFIHIRISVQIGAQLFLWGPPVAGRVHVDFWIVAFDINFGDHITTEERIGLADFYDLVLQETPASSFASAQALITGQSTKQLTAPISATSTKRPRNEAHNFLAESGLLNPDDTPERGQDDPWTVRAGSFVFVAECKMAITAVQTANTGSPIFQQNDVFSRPMHLTSSMTSVLNIRVTREGGGTGSDDWQFERYTAKLPSALWGRYDRRTDPRQSGNNVNDLLNTADNSAPLMTGVRVIAPKPTVSPDPFPAYKVADADLQELTAEKYLPTMMTVDSAWAPVKPNEDVKKRYEDVHQAWMNPVVGESGQQGFVGTLAQSLGWGDHRLC</sequence>
<dbReference type="InterPro" id="IPR046538">
    <property type="entry name" value="DUF6603"/>
</dbReference>
<proteinExistence type="predicted"/>
<evidence type="ECO:0000256" key="1">
    <source>
        <dbReference type="SAM" id="MobiDB-lite"/>
    </source>
</evidence>
<reference evidence="3" key="1">
    <citation type="submission" date="2019-04" db="EMBL/GenBank/DDBJ databases">
        <authorList>
            <person name="Melise S."/>
            <person name="Noan J."/>
            <person name="Okalmin O."/>
        </authorList>
    </citation>
    <scope>NUCLEOTIDE SEQUENCE</scope>
    <source>
        <strain evidence="3">FN9</strain>
    </source>
</reference>
<accession>A0A4E9EF07</accession>
<name>A0A4E9EF07_GIBZA</name>
<protein>
    <recommendedName>
        <fullName evidence="2">DUF6603 domain-containing protein</fullName>
    </recommendedName>
</protein>
<organism evidence="3">
    <name type="scientific">Gibberella zeae</name>
    <name type="common">Wheat head blight fungus</name>
    <name type="synonym">Fusarium graminearum</name>
    <dbReference type="NCBI Taxonomy" id="5518"/>
    <lineage>
        <taxon>Eukaryota</taxon>
        <taxon>Fungi</taxon>
        <taxon>Dikarya</taxon>
        <taxon>Ascomycota</taxon>
        <taxon>Pezizomycotina</taxon>
        <taxon>Sordariomycetes</taxon>
        <taxon>Hypocreomycetidae</taxon>
        <taxon>Hypocreales</taxon>
        <taxon>Nectriaceae</taxon>
        <taxon>Fusarium</taxon>
    </lineage>
</organism>
<evidence type="ECO:0000313" key="3">
    <source>
        <dbReference type="EMBL" id="VIO61280.1"/>
    </source>
</evidence>
<gene>
    <name evidence="3" type="ORF">FUG_LOCUS431412</name>
</gene>
<dbReference type="Pfam" id="PF20248">
    <property type="entry name" value="DUF6603"/>
    <property type="match status" value="1"/>
</dbReference>
<evidence type="ECO:0000259" key="2">
    <source>
        <dbReference type="Pfam" id="PF20248"/>
    </source>
</evidence>
<dbReference type="EMBL" id="CAAKMV010000152">
    <property type="protein sequence ID" value="VIO61280.1"/>
    <property type="molecule type" value="Genomic_DNA"/>
</dbReference>
<feature type="region of interest" description="Disordered" evidence="1">
    <location>
        <begin position="857"/>
        <end position="883"/>
    </location>
</feature>
<feature type="domain" description="DUF6603" evidence="2">
    <location>
        <begin position="883"/>
        <end position="1420"/>
    </location>
</feature>